<sequence>MPDGLLEIKHSAFSNIKFVENVTIPTSVEIIDDYVFFGCSLLEKVIFPVHSNLTSIGGWAFDSTRIGAFAIPENVMKVSGCLFYDIFLSVLGITDSNKYLELSHGIIYSKNGSILYLNYYKDKNPFYYLNNVTTLSDYLFYGSNLRAMAIPNSVTTIGDNCFHKSEIRTITISNSISSIPDSCFESSDLVTITIPENVKRIGNKAFYECKNLINATILGSLDYIGVDVFEDCDNLELIIFPNSTMNVTLTDAIVTNQSPKLRFSFKCKILFSSFAIGRITNISISYRNESNLIINRDALIMNFDQTEIYEFWGYDITSISIPKSVQTIKESAFENSIIRFVSTEQDSELLTIESYAFRKSNIESINIFSTHFECLGYSVFQYCKSLTSVSFESTDFVIMKNAFDNCINLQIVTNISNVPSNCFSGFIKLDKVTIGEGSTSVGVKSFDNCTSLHSVSIPSSIQIISENAFLNCIKLKFIIIEYSNSISSISLSAFSGCRSLANISDFFSDNYECIDNVLYSKNETGKYLIFHLRNSTNTVLIINCDVICSYSFNYSNNIENISISSNSVSLIEENSFNKCLRLKYINFPLSVQYVQNNAFNDCKSIQCPLIISNTTVEYLQMIEYSGISRFLMIQCHVVHGTHKLQFMKRICCKYAKVLCYLTK</sequence>
<dbReference type="InterPro" id="IPR032675">
    <property type="entry name" value="LRR_dom_sf"/>
</dbReference>
<proteinExistence type="predicted"/>
<dbReference type="PANTHER" id="PTHR45661:SF3">
    <property type="entry name" value="IG-LIKE DOMAIN-CONTAINING PROTEIN"/>
    <property type="match status" value="1"/>
</dbReference>
<dbReference type="SUPFAM" id="SSF52058">
    <property type="entry name" value="L domain-like"/>
    <property type="match status" value="2"/>
</dbReference>
<dbReference type="Pfam" id="PF13306">
    <property type="entry name" value="LRR_5"/>
    <property type="match status" value="4"/>
</dbReference>
<dbReference type="RefSeq" id="XP_001304475.1">
    <property type="nucleotide sequence ID" value="XM_001304474.1"/>
</dbReference>
<dbReference type="AlphaFoldDB" id="A2FU65"/>
<keyword evidence="2" id="KW-1185">Reference proteome</keyword>
<dbReference type="PANTHER" id="PTHR45661">
    <property type="entry name" value="SURFACE ANTIGEN"/>
    <property type="match status" value="1"/>
</dbReference>
<reference evidence="1" key="2">
    <citation type="journal article" date="2007" name="Science">
        <title>Draft genome sequence of the sexually transmitted pathogen Trichomonas vaginalis.</title>
        <authorList>
            <person name="Carlton J.M."/>
            <person name="Hirt R.P."/>
            <person name="Silva J.C."/>
            <person name="Delcher A.L."/>
            <person name="Schatz M."/>
            <person name="Zhao Q."/>
            <person name="Wortman J.R."/>
            <person name="Bidwell S.L."/>
            <person name="Alsmark U.C.M."/>
            <person name="Besteiro S."/>
            <person name="Sicheritz-Ponten T."/>
            <person name="Noel C.J."/>
            <person name="Dacks J.B."/>
            <person name="Foster P.G."/>
            <person name="Simillion C."/>
            <person name="Van de Peer Y."/>
            <person name="Miranda-Saavedra D."/>
            <person name="Barton G.J."/>
            <person name="Westrop G.D."/>
            <person name="Mueller S."/>
            <person name="Dessi D."/>
            <person name="Fiori P.L."/>
            <person name="Ren Q."/>
            <person name="Paulsen I."/>
            <person name="Zhang H."/>
            <person name="Bastida-Corcuera F.D."/>
            <person name="Simoes-Barbosa A."/>
            <person name="Brown M.T."/>
            <person name="Hayes R.D."/>
            <person name="Mukherjee M."/>
            <person name="Okumura C.Y."/>
            <person name="Schneider R."/>
            <person name="Smith A.J."/>
            <person name="Vanacova S."/>
            <person name="Villalvazo M."/>
            <person name="Haas B.J."/>
            <person name="Pertea M."/>
            <person name="Feldblyum T.V."/>
            <person name="Utterback T.R."/>
            <person name="Shu C.L."/>
            <person name="Osoegawa K."/>
            <person name="de Jong P.J."/>
            <person name="Hrdy I."/>
            <person name="Horvathova L."/>
            <person name="Zubacova Z."/>
            <person name="Dolezal P."/>
            <person name="Malik S.B."/>
            <person name="Logsdon J.M. Jr."/>
            <person name="Henze K."/>
            <person name="Gupta A."/>
            <person name="Wang C.C."/>
            <person name="Dunne R.L."/>
            <person name="Upcroft J.A."/>
            <person name="Upcroft P."/>
            <person name="White O."/>
            <person name="Salzberg S.L."/>
            <person name="Tang P."/>
            <person name="Chiu C.-H."/>
            <person name="Lee Y.-S."/>
            <person name="Embley T.M."/>
            <person name="Coombs G.H."/>
            <person name="Mottram J.C."/>
            <person name="Tachezy J."/>
            <person name="Fraser-Liggett C.M."/>
            <person name="Johnson P.J."/>
        </authorList>
    </citation>
    <scope>NUCLEOTIDE SEQUENCE [LARGE SCALE GENOMIC DNA]</scope>
    <source>
        <strain evidence="1">G3</strain>
    </source>
</reference>
<reference evidence="1" key="1">
    <citation type="submission" date="2006-10" db="EMBL/GenBank/DDBJ databases">
        <authorList>
            <person name="Amadeo P."/>
            <person name="Zhao Q."/>
            <person name="Wortman J."/>
            <person name="Fraser-Liggett C."/>
            <person name="Carlton J."/>
        </authorList>
    </citation>
    <scope>NUCLEOTIDE SEQUENCE</scope>
    <source>
        <strain evidence="1">G3</strain>
    </source>
</reference>
<gene>
    <name evidence="1" type="ORF">TVAG_422400</name>
</gene>
<dbReference type="KEGG" id="tva:4749242"/>
<dbReference type="VEuPathDB" id="TrichDB:TVAG_065790"/>
<accession>A2FU65</accession>
<dbReference type="InParanoid" id="A2FU65"/>
<dbReference type="InterPro" id="IPR053139">
    <property type="entry name" value="Surface_bspA-like"/>
</dbReference>
<evidence type="ECO:0000313" key="1">
    <source>
        <dbReference type="EMBL" id="EAX91545.1"/>
    </source>
</evidence>
<protein>
    <submittedName>
        <fullName evidence="1">Leucine Rich Repeat family protein</fullName>
    </submittedName>
</protein>
<dbReference type="STRING" id="5722.A2FU65"/>
<dbReference type="Proteomes" id="UP000001542">
    <property type="component" value="Unassembled WGS sequence"/>
</dbReference>
<dbReference type="EMBL" id="DS114028">
    <property type="protein sequence ID" value="EAX91545.1"/>
    <property type="molecule type" value="Genomic_DNA"/>
</dbReference>
<dbReference type="InterPro" id="IPR026906">
    <property type="entry name" value="LRR_5"/>
</dbReference>
<name>A2FU65_TRIV3</name>
<dbReference type="VEuPathDB" id="TrichDB:TVAGG3_0737410"/>
<dbReference type="Gene3D" id="3.80.10.10">
    <property type="entry name" value="Ribonuclease Inhibitor"/>
    <property type="match status" value="3"/>
</dbReference>
<organism evidence="1 2">
    <name type="scientific">Trichomonas vaginalis (strain ATCC PRA-98 / G3)</name>
    <dbReference type="NCBI Taxonomy" id="412133"/>
    <lineage>
        <taxon>Eukaryota</taxon>
        <taxon>Metamonada</taxon>
        <taxon>Parabasalia</taxon>
        <taxon>Trichomonadida</taxon>
        <taxon>Trichomonadidae</taxon>
        <taxon>Trichomonas</taxon>
    </lineage>
</organism>
<evidence type="ECO:0000313" key="2">
    <source>
        <dbReference type="Proteomes" id="UP000001542"/>
    </source>
</evidence>